<comment type="caution">
    <text evidence="1">The sequence shown here is derived from an EMBL/GenBank/DDBJ whole genome shotgun (WGS) entry which is preliminary data.</text>
</comment>
<reference evidence="1" key="1">
    <citation type="journal article" date="2022" name="bioRxiv">
        <title>Sequencing and chromosome-scale assembly of the giantPleurodeles waltlgenome.</title>
        <authorList>
            <person name="Brown T."/>
            <person name="Elewa A."/>
            <person name="Iarovenko S."/>
            <person name="Subramanian E."/>
            <person name="Araus A.J."/>
            <person name="Petzold A."/>
            <person name="Susuki M."/>
            <person name="Suzuki K.-i.T."/>
            <person name="Hayashi T."/>
            <person name="Toyoda A."/>
            <person name="Oliveira C."/>
            <person name="Osipova E."/>
            <person name="Leigh N.D."/>
            <person name="Simon A."/>
            <person name="Yun M.H."/>
        </authorList>
    </citation>
    <scope>NUCLEOTIDE SEQUENCE</scope>
    <source>
        <strain evidence="1">20211129_DDA</strain>
        <tissue evidence="1">Liver</tissue>
    </source>
</reference>
<gene>
    <name evidence="1" type="ORF">NDU88_001509</name>
</gene>
<protein>
    <recommendedName>
        <fullName evidence="3">Kinetochore protein SPC25</fullName>
    </recommendedName>
</protein>
<organism evidence="1 2">
    <name type="scientific">Pleurodeles waltl</name>
    <name type="common">Iberian ribbed newt</name>
    <dbReference type="NCBI Taxonomy" id="8319"/>
    <lineage>
        <taxon>Eukaryota</taxon>
        <taxon>Metazoa</taxon>
        <taxon>Chordata</taxon>
        <taxon>Craniata</taxon>
        <taxon>Vertebrata</taxon>
        <taxon>Euteleostomi</taxon>
        <taxon>Amphibia</taxon>
        <taxon>Batrachia</taxon>
        <taxon>Caudata</taxon>
        <taxon>Salamandroidea</taxon>
        <taxon>Salamandridae</taxon>
        <taxon>Pleurodelinae</taxon>
        <taxon>Pleurodeles</taxon>
    </lineage>
</organism>
<evidence type="ECO:0000313" key="1">
    <source>
        <dbReference type="EMBL" id="KAJ1197653.1"/>
    </source>
</evidence>
<evidence type="ECO:0000313" key="2">
    <source>
        <dbReference type="Proteomes" id="UP001066276"/>
    </source>
</evidence>
<evidence type="ECO:0008006" key="3">
    <source>
        <dbReference type="Google" id="ProtNLM"/>
    </source>
</evidence>
<accession>A0AAV7V8N7</accession>
<keyword evidence="2" id="KW-1185">Reference proteome</keyword>
<name>A0AAV7V8N7_PLEWA</name>
<dbReference type="Gene3D" id="3.30.70.1820">
    <property type="entry name" value="L1 transposable element, RRM domain"/>
    <property type="match status" value="1"/>
</dbReference>
<dbReference type="AlphaFoldDB" id="A0AAV7V8N7"/>
<proteinExistence type="predicted"/>
<dbReference type="Proteomes" id="UP001066276">
    <property type="component" value="Chromosome 2_1"/>
</dbReference>
<sequence>MDTKISDLVAESRSIRTDIAGFQNKVTGMKHRLSLKEEKLNLTPNRDQELQYLGDKLTDLRARSRRDNLHFFGFLECVEGTDVKAFLIATLPILTCLTFSPLLEIEQLFQMALCLKDRPRPIIACFLRHEQVRQLLTAARAHRPHNFDG</sequence>
<dbReference type="EMBL" id="JANPWB010000003">
    <property type="protein sequence ID" value="KAJ1197653.1"/>
    <property type="molecule type" value="Genomic_DNA"/>
</dbReference>